<protein>
    <recommendedName>
        <fullName evidence="2">Tyr recombinase domain-containing protein</fullName>
    </recommendedName>
</protein>
<dbReference type="KEGG" id="azz:DEW08_08330"/>
<name>A0A2S2CPF7_9PROT</name>
<keyword evidence="1" id="KW-0233">DNA recombination</keyword>
<dbReference type="GO" id="GO:0006310">
    <property type="term" value="P:DNA recombination"/>
    <property type="evidence" value="ECO:0007669"/>
    <property type="project" value="UniProtKB-KW"/>
</dbReference>
<organism evidence="3 4">
    <name type="scientific">Azospirillum thermophilum</name>
    <dbReference type="NCBI Taxonomy" id="2202148"/>
    <lineage>
        <taxon>Bacteria</taxon>
        <taxon>Pseudomonadati</taxon>
        <taxon>Pseudomonadota</taxon>
        <taxon>Alphaproteobacteria</taxon>
        <taxon>Rhodospirillales</taxon>
        <taxon>Azospirillaceae</taxon>
        <taxon>Azospirillum</taxon>
    </lineage>
</organism>
<dbReference type="EMBL" id="CP029353">
    <property type="protein sequence ID" value="AWK86250.1"/>
    <property type="molecule type" value="Genomic_DNA"/>
</dbReference>
<dbReference type="GO" id="GO:0015074">
    <property type="term" value="P:DNA integration"/>
    <property type="evidence" value="ECO:0007669"/>
    <property type="project" value="InterPro"/>
</dbReference>
<evidence type="ECO:0000313" key="4">
    <source>
        <dbReference type="Proteomes" id="UP000245629"/>
    </source>
</evidence>
<evidence type="ECO:0000313" key="3">
    <source>
        <dbReference type="EMBL" id="AWK86250.1"/>
    </source>
</evidence>
<gene>
    <name evidence="3" type="ORF">DEW08_08330</name>
</gene>
<reference evidence="4" key="1">
    <citation type="submission" date="2018-05" db="EMBL/GenBank/DDBJ databases">
        <title>Azospirillum thermophila sp. nov., a novel isolated from hot spring.</title>
        <authorList>
            <person name="Zhao Z."/>
        </authorList>
    </citation>
    <scope>NUCLEOTIDE SEQUENCE [LARGE SCALE GENOMIC DNA]</scope>
    <source>
        <strain evidence="4">CFH 70021</strain>
    </source>
</reference>
<sequence length="206" mass="23096">MQAGLDLMAEAETRSYRNPRTRALAFRDGLMLAVLAMRPVRIGNCAGMTLDRHLEFDGDLVRVRFPAEEVKTRRPLAFLWPPALVPALRTYLSIHRPTLLAEPSSQLWLGRVGPLTRDGCIEAIRAATRRTLGIEVPPHFFRHAAATTVALHDPENTPIITSILGHSTLRTSEKHYNMARSAKAARDLQTTVRLERRKRPTVHKGA</sequence>
<proteinExistence type="predicted"/>
<dbReference type="InterPro" id="IPR011010">
    <property type="entry name" value="DNA_brk_join_enz"/>
</dbReference>
<dbReference type="Gene3D" id="1.10.443.10">
    <property type="entry name" value="Intergrase catalytic core"/>
    <property type="match status" value="1"/>
</dbReference>
<feature type="domain" description="Tyr recombinase" evidence="2">
    <location>
        <begin position="1"/>
        <end position="193"/>
    </location>
</feature>
<dbReference type="Pfam" id="PF00589">
    <property type="entry name" value="Phage_integrase"/>
    <property type="match status" value="1"/>
</dbReference>
<dbReference type="CDD" id="cd00397">
    <property type="entry name" value="DNA_BRE_C"/>
    <property type="match status" value="1"/>
</dbReference>
<dbReference type="InterPro" id="IPR002104">
    <property type="entry name" value="Integrase_catalytic"/>
</dbReference>
<evidence type="ECO:0000259" key="2">
    <source>
        <dbReference type="PROSITE" id="PS51898"/>
    </source>
</evidence>
<dbReference type="PROSITE" id="PS51898">
    <property type="entry name" value="TYR_RECOMBINASE"/>
    <property type="match status" value="1"/>
</dbReference>
<dbReference type="SUPFAM" id="SSF56349">
    <property type="entry name" value="DNA breaking-rejoining enzymes"/>
    <property type="match status" value="1"/>
</dbReference>
<dbReference type="Proteomes" id="UP000245629">
    <property type="component" value="Chromosome 2"/>
</dbReference>
<keyword evidence="4" id="KW-1185">Reference proteome</keyword>
<dbReference type="GO" id="GO:0003677">
    <property type="term" value="F:DNA binding"/>
    <property type="evidence" value="ECO:0007669"/>
    <property type="project" value="InterPro"/>
</dbReference>
<evidence type="ECO:0000256" key="1">
    <source>
        <dbReference type="ARBA" id="ARBA00023172"/>
    </source>
</evidence>
<dbReference type="AlphaFoldDB" id="A0A2S2CPF7"/>
<accession>A0A2S2CPF7</accession>
<dbReference type="InterPro" id="IPR013762">
    <property type="entry name" value="Integrase-like_cat_sf"/>
</dbReference>